<dbReference type="SUPFAM" id="SSF53098">
    <property type="entry name" value="Ribonuclease H-like"/>
    <property type="match status" value="1"/>
</dbReference>
<dbReference type="InterPro" id="IPR036397">
    <property type="entry name" value="RNaseH_sf"/>
</dbReference>
<dbReference type="InterPro" id="IPR050951">
    <property type="entry name" value="Retrovirus_Pol_polyprotein"/>
</dbReference>
<evidence type="ECO:0000256" key="12">
    <source>
        <dbReference type="ARBA" id="ARBA00022918"/>
    </source>
</evidence>
<keyword evidence="11" id="KW-0229">DNA integration</keyword>
<dbReference type="Gene3D" id="1.10.340.70">
    <property type="match status" value="1"/>
</dbReference>
<dbReference type="PANTHER" id="PTHR37984">
    <property type="entry name" value="PROTEIN CBG26694"/>
    <property type="match status" value="1"/>
</dbReference>
<reference evidence="18 19" key="1">
    <citation type="submission" date="2024-06" db="EMBL/GenBank/DDBJ databases">
        <title>A chromosome-level genome assembly of beet webworm, Loxostege sticticalis.</title>
        <authorList>
            <person name="Zhang Y."/>
        </authorList>
    </citation>
    <scope>NUCLEOTIDE SEQUENCE [LARGE SCALE GENOMIC DNA]</scope>
    <source>
        <strain evidence="18">AQ026</strain>
        <tissue evidence="18">Whole body</tissue>
    </source>
</reference>
<dbReference type="Gene3D" id="2.40.70.10">
    <property type="entry name" value="Acid Proteases"/>
    <property type="match status" value="1"/>
</dbReference>
<keyword evidence="6" id="KW-0479">Metal-binding</keyword>
<dbReference type="InterPro" id="IPR001584">
    <property type="entry name" value="Integrase_cat-core"/>
</dbReference>
<keyword evidence="10" id="KW-0460">Magnesium</keyword>
<keyword evidence="9" id="KW-0378">Hydrolase</keyword>
<accession>A0ABR3HIL8</accession>
<protein>
    <recommendedName>
        <fullName evidence="1">RNA-directed DNA polymerase</fullName>
        <ecNumber evidence="1">2.7.7.49</ecNumber>
    </recommendedName>
</protein>
<evidence type="ECO:0000256" key="5">
    <source>
        <dbReference type="ARBA" id="ARBA00022722"/>
    </source>
</evidence>
<dbReference type="InterPro" id="IPR041588">
    <property type="entry name" value="Integrase_H2C2"/>
</dbReference>
<dbReference type="EC" id="2.7.7.49" evidence="1"/>
<evidence type="ECO:0000313" key="19">
    <source>
        <dbReference type="Proteomes" id="UP001549920"/>
    </source>
</evidence>
<dbReference type="InterPro" id="IPR043128">
    <property type="entry name" value="Rev_trsase/Diguanyl_cyclase"/>
</dbReference>
<evidence type="ECO:0000256" key="6">
    <source>
        <dbReference type="ARBA" id="ARBA00022723"/>
    </source>
</evidence>
<feature type="domain" description="Integrase catalytic" evidence="17">
    <location>
        <begin position="861"/>
        <end position="1031"/>
    </location>
</feature>
<dbReference type="InterPro" id="IPR056924">
    <property type="entry name" value="SH3_Tf2-1"/>
</dbReference>
<keyword evidence="8" id="KW-0255">Endonuclease</keyword>
<evidence type="ECO:0000256" key="3">
    <source>
        <dbReference type="ARBA" id="ARBA00022679"/>
    </source>
</evidence>
<feature type="region of interest" description="Disordered" evidence="16">
    <location>
        <begin position="1155"/>
        <end position="1207"/>
    </location>
</feature>
<gene>
    <name evidence="18" type="ORF">ABMA27_005293</name>
</gene>
<keyword evidence="3" id="KW-0808">Transferase</keyword>
<dbReference type="InterPro" id="IPR012337">
    <property type="entry name" value="RNaseH-like_sf"/>
</dbReference>
<dbReference type="InterPro" id="IPR043502">
    <property type="entry name" value="DNA/RNA_pol_sf"/>
</dbReference>
<dbReference type="SUPFAM" id="SSF56672">
    <property type="entry name" value="DNA/RNA polymerases"/>
    <property type="match status" value="1"/>
</dbReference>
<feature type="region of interest" description="Disordered" evidence="16">
    <location>
        <begin position="219"/>
        <end position="250"/>
    </location>
</feature>
<keyword evidence="19" id="KW-1185">Reference proteome</keyword>
<comment type="caution">
    <text evidence="18">The sequence shown here is derived from an EMBL/GenBank/DDBJ whole genome shotgun (WGS) entry which is preliminary data.</text>
</comment>
<dbReference type="PANTHER" id="PTHR37984:SF5">
    <property type="entry name" value="PROTEIN NYNRIN-LIKE"/>
    <property type="match status" value="1"/>
</dbReference>
<evidence type="ECO:0000256" key="1">
    <source>
        <dbReference type="ARBA" id="ARBA00012493"/>
    </source>
</evidence>
<dbReference type="Proteomes" id="UP001549920">
    <property type="component" value="Unassembled WGS sequence"/>
</dbReference>
<dbReference type="Pfam" id="PF24626">
    <property type="entry name" value="SH3_Tf2-1"/>
    <property type="match status" value="1"/>
</dbReference>
<dbReference type="PROSITE" id="PS50994">
    <property type="entry name" value="INTEGRASE"/>
    <property type="match status" value="1"/>
</dbReference>
<dbReference type="SMART" id="SM00343">
    <property type="entry name" value="ZnF_C2HC"/>
    <property type="match status" value="2"/>
</dbReference>
<evidence type="ECO:0000256" key="16">
    <source>
        <dbReference type="SAM" id="MobiDB-lite"/>
    </source>
</evidence>
<evidence type="ECO:0000256" key="15">
    <source>
        <dbReference type="ARBA" id="ARBA00023172"/>
    </source>
</evidence>
<evidence type="ECO:0000313" key="18">
    <source>
        <dbReference type="EMBL" id="KAL0870261.1"/>
    </source>
</evidence>
<sequence length="1207" mass="136843">MAVNITTDQFQKLLETISSSRRSTLASCTASFNGEKNSEAVESFLAAVNVYKEIEKITDSEALAGLPLLLRQEAGKWWQGIKTNVTKWDDFQTRLRDTFAPKKPACLIYHEITSERQRPNEPMESFISKKRMLFSLLTETVHSETNQLDMLYYLFDIRLRERLPRSSFSTYDELLKTAREIEEVLIERSQAGSQSSRGPKIKCAYCRNFGHSIDNCRKKNKGESKQIPKQVPTVSVLSNQQTQAPSPSQPKFSCYGCGAPGVVRTNCPTCASKRTPVKTEQADFCSINIGSDIRARPVISIGISGLQGYAFVDTCAKASVASYSLYKRLNELEYCFSDRTIQISLADGFPKTEKVQMVTVPVSLCGRTFLTNFIVLPKSRDNKTLLGIGFLEKAGIILDLPQFTWHFNDSPDIIYELYNEDFVSFSDAEPTEASTPQIPIESAKRWEEPTVAAEAALPKENAQYRLSSIELSRKSEGNKRKRTTFDGYSPFVDYMMRDAQINVHRLDVELSPHSKELFPGPDPYDPTDIEINALDVNITCRSDERFILNFSKIAEPLTRLTKKNAVWTWSEEQDLAFQKLKESLTTAPVLRQADSTKPYRIKTDASNYALGAVLVQGEGKDEHPVEYASRLLTAAERNYSTTEREALAVVWAVNKFRSYIEGLPTEIITDHQALQWLMSVKSPNGRLARWALQLQAFDLKIKYVPGRINVVADALSRPPCNDETVRNCGICQVSIDLPTRNPAETRSEQLKDENIAKIVKVLERNDCPEDASYWSEKGFFMNNGLLYCHGPRTDDENAQLVVPNHEWANILKVYHDHPLAGHYGSEKTYEKIAKRYYWMGMRKYIESYIRQCLACQRYKPSNKKPAGLLQTSSMNHRFEVIAFDLFGPLPESTDGKTWIFIVEDIATRWIELFALDVASAENCAKALIDEIFLRYGMPRRVTSDNGPQFVSDVMQQVTFCLQIKHSFTPVYHPEANPVERRNRDLKTQLAILVEHEHRQWSQQLACIRFAMNSSTCSSTEYTPAFLTFGRELRTPDDTENDLRAIVISENFIPEITPKLLQLAETFKRAKEIQEGKEIKRKEYVDKSRRQSPVYQIGDLVLVTLHSLSNASKGYTSKLAPRRDGPYAILKQSGPASYVIGNPATKEPQGVYHSSALTPYRGEQSSPPTPVQPLRKRGRPKKPTSVPTKNDLNPIRRGRGRPKKQTTS</sequence>
<proteinExistence type="predicted"/>
<evidence type="ECO:0000256" key="2">
    <source>
        <dbReference type="ARBA" id="ARBA00022670"/>
    </source>
</evidence>
<keyword evidence="12" id="KW-0695">RNA-directed DNA polymerase</keyword>
<dbReference type="Gene3D" id="3.30.420.10">
    <property type="entry name" value="Ribonuclease H-like superfamily/Ribonuclease H"/>
    <property type="match status" value="1"/>
</dbReference>
<evidence type="ECO:0000256" key="4">
    <source>
        <dbReference type="ARBA" id="ARBA00022695"/>
    </source>
</evidence>
<keyword evidence="7" id="KW-0064">Aspartyl protease</keyword>
<dbReference type="Gene3D" id="4.10.60.10">
    <property type="entry name" value="Zinc finger, CCHC-type"/>
    <property type="match status" value="1"/>
</dbReference>
<dbReference type="InterPro" id="IPR041373">
    <property type="entry name" value="RT_RNaseH"/>
</dbReference>
<evidence type="ECO:0000256" key="14">
    <source>
        <dbReference type="ARBA" id="ARBA00023125"/>
    </source>
</evidence>
<dbReference type="EMBL" id="JBEUOH010000018">
    <property type="protein sequence ID" value="KAL0870261.1"/>
    <property type="molecule type" value="Genomic_DNA"/>
</dbReference>
<keyword evidence="5" id="KW-0540">Nuclease</keyword>
<dbReference type="SUPFAM" id="SSF50630">
    <property type="entry name" value="Acid proteases"/>
    <property type="match status" value="1"/>
</dbReference>
<evidence type="ECO:0000256" key="8">
    <source>
        <dbReference type="ARBA" id="ARBA00022759"/>
    </source>
</evidence>
<keyword evidence="2" id="KW-0645">Protease</keyword>
<evidence type="ECO:0000256" key="9">
    <source>
        <dbReference type="ARBA" id="ARBA00022801"/>
    </source>
</evidence>
<dbReference type="Pfam" id="PF17921">
    <property type="entry name" value="Integrase_H2C2"/>
    <property type="match status" value="1"/>
</dbReference>
<dbReference type="InterPro" id="IPR021109">
    <property type="entry name" value="Peptidase_aspartic_dom_sf"/>
</dbReference>
<evidence type="ECO:0000256" key="13">
    <source>
        <dbReference type="ARBA" id="ARBA00022932"/>
    </source>
</evidence>
<dbReference type="Pfam" id="PF17917">
    <property type="entry name" value="RT_RNaseH"/>
    <property type="match status" value="1"/>
</dbReference>
<keyword evidence="4" id="KW-0548">Nucleotidyltransferase</keyword>
<dbReference type="InterPro" id="IPR001878">
    <property type="entry name" value="Znf_CCHC"/>
</dbReference>
<keyword evidence="15" id="KW-0233">DNA recombination</keyword>
<dbReference type="Gene3D" id="3.30.70.270">
    <property type="match status" value="1"/>
</dbReference>
<name>A0ABR3HIL8_LOXSC</name>
<evidence type="ECO:0000259" key="17">
    <source>
        <dbReference type="PROSITE" id="PS50994"/>
    </source>
</evidence>
<keyword evidence="13" id="KW-0239">DNA-directed DNA polymerase</keyword>
<organism evidence="18 19">
    <name type="scientific">Loxostege sticticalis</name>
    <name type="common">Beet webworm moth</name>
    <dbReference type="NCBI Taxonomy" id="481309"/>
    <lineage>
        <taxon>Eukaryota</taxon>
        <taxon>Metazoa</taxon>
        <taxon>Ecdysozoa</taxon>
        <taxon>Arthropoda</taxon>
        <taxon>Hexapoda</taxon>
        <taxon>Insecta</taxon>
        <taxon>Pterygota</taxon>
        <taxon>Neoptera</taxon>
        <taxon>Endopterygota</taxon>
        <taxon>Lepidoptera</taxon>
        <taxon>Glossata</taxon>
        <taxon>Ditrysia</taxon>
        <taxon>Pyraloidea</taxon>
        <taxon>Crambidae</taxon>
        <taxon>Pyraustinae</taxon>
        <taxon>Loxostege</taxon>
    </lineage>
</organism>
<evidence type="ECO:0000256" key="10">
    <source>
        <dbReference type="ARBA" id="ARBA00022842"/>
    </source>
</evidence>
<keyword evidence="14" id="KW-0238">DNA-binding</keyword>
<evidence type="ECO:0000256" key="11">
    <source>
        <dbReference type="ARBA" id="ARBA00022908"/>
    </source>
</evidence>
<dbReference type="Pfam" id="PF00665">
    <property type="entry name" value="rve"/>
    <property type="match status" value="1"/>
</dbReference>
<feature type="compositionally biased region" description="Basic residues" evidence="16">
    <location>
        <begin position="1195"/>
        <end position="1207"/>
    </location>
</feature>
<evidence type="ECO:0000256" key="7">
    <source>
        <dbReference type="ARBA" id="ARBA00022750"/>
    </source>
</evidence>
<dbReference type="CDD" id="cd09274">
    <property type="entry name" value="RNase_HI_RT_Ty3"/>
    <property type="match status" value="1"/>
</dbReference>
<feature type="compositionally biased region" description="Polar residues" evidence="16">
    <location>
        <begin position="232"/>
        <end position="250"/>
    </location>
</feature>